<evidence type="ECO:0000313" key="7">
    <source>
        <dbReference type="Proteomes" id="UP000677054"/>
    </source>
</evidence>
<name>A0A7R9A509_9CRUS</name>
<accession>A0A7R9A509</accession>
<sequence length="837" mass="96052">MMSTFLKSFLSLTVFLFLHASAKKGHYTRDHCNKTLDINNMEVSSPEANPRNKDRPVTCWYRFIPFDPKQVIYIRFKKFKVGALENGTYCAGGYVRLIDRGLGTDGPDFSRPDEAGDFCGEIEHNKVFISENNHVTMLFHVDSFDHNSYFLLEWKPEHQKNFHKRFGPRPEFYPQRRGQPVDETYCEKVFANCRDETCYVQSPGYPEVYLRNLRCRYHITSVTPFARLRLQGEYINIDGQRCEDIIMCPTRPISTDCPFDYLRIYDGRTENARMIGTFCGMGRFPHDIVGSSSHLLVEFVSSYAGPLLNTGFHFTVDSVRHGSLEMPGKNLDPPSCNWVFSSQDVEKAKESEGFFFGLSHWYPPDTKCSYLIKGRPNEIVRLYFPNLRIKTPSAPIMKTGEDCVEFLTIFDSTEPEPSKILKMFCDTYSKPLENHDFVSSGNALLVQFESLIGSYESPSIELWAHFDFFQDLHYGEPVPHTLCDEVFADNGRPTGEFASPPNTLVYKRGEDFGCTYKFVADGRRHKRVKIVLDMVSFGRSETPCFDCETDRRDKLILWDPSSTMKSQRICLCENLEKPLVFFSVGHKVFINFQVDHRNALVNYFKRSTPVFKGNFSFIHGPECGPTNYLSRPEGRLEYPQVEGQPFDWHKKEVLCVWEIQVTRGRNLWLYFKEIKLTTQDCMVEAIFIYLEDWNPWMIFCQNLTNIEVPIIPSERLKSGYIRVIFSAPLGSSPSFKLFWTELYPHNMAETQKLVQDDSCSFVCPGSQGCIPSELVCNGFVNCPGNFSSILMDESSELCITGGLFAVSWWIFVVAGSGALIVIICSITIALVVVRKCK</sequence>
<dbReference type="PANTHER" id="PTHR47537:SF1">
    <property type="entry name" value="CUB DOMAIN-CONTAINING PROTEIN"/>
    <property type="match status" value="1"/>
</dbReference>
<evidence type="ECO:0000256" key="2">
    <source>
        <dbReference type="PROSITE-ProRule" id="PRU00059"/>
    </source>
</evidence>
<evidence type="ECO:0000259" key="5">
    <source>
        <dbReference type="PROSITE" id="PS01180"/>
    </source>
</evidence>
<dbReference type="SUPFAM" id="SSF49854">
    <property type="entry name" value="Spermadhesin, CUB domain"/>
    <property type="match status" value="5"/>
</dbReference>
<dbReference type="Pfam" id="PF00431">
    <property type="entry name" value="CUB"/>
    <property type="match status" value="1"/>
</dbReference>
<keyword evidence="4" id="KW-0732">Signal</keyword>
<feature type="domain" description="CUB" evidence="5">
    <location>
        <begin position="336"/>
        <end position="450"/>
    </location>
</feature>
<feature type="chain" id="PRO_5036402717" description="CUB domain-containing protein" evidence="4">
    <location>
        <begin position="23"/>
        <end position="837"/>
    </location>
</feature>
<keyword evidence="3" id="KW-1133">Transmembrane helix</keyword>
<dbReference type="AlphaFoldDB" id="A0A7R9A509"/>
<keyword evidence="1" id="KW-1015">Disulfide bond</keyword>
<dbReference type="InterPro" id="IPR000859">
    <property type="entry name" value="CUB_dom"/>
</dbReference>
<feature type="transmembrane region" description="Helical" evidence="3">
    <location>
        <begin position="808"/>
        <end position="833"/>
    </location>
</feature>
<evidence type="ECO:0000256" key="3">
    <source>
        <dbReference type="SAM" id="Phobius"/>
    </source>
</evidence>
<feature type="signal peptide" evidence="4">
    <location>
        <begin position="1"/>
        <end position="22"/>
    </location>
</feature>
<dbReference type="Proteomes" id="UP000677054">
    <property type="component" value="Unassembled WGS sequence"/>
</dbReference>
<proteinExistence type="predicted"/>
<feature type="domain" description="CUB" evidence="5">
    <location>
        <begin position="186"/>
        <end position="319"/>
    </location>
</feature>
<evidence type="ECO:0000256" key="4">
    <source>
        <dbReference type="SAM" id="SignalP"/>
    </source>
</evidence>
<dbReference type="InterPro" id="IPR053207">
    <property type="entry name" value="Non-NMDA_GluR_Accessory"/>
</dbReference>
<dbReference type="InterPro" id="IPR035914">
    <property type="entry name" value="Sperma_CUB_dom_sf"/>
</dbReference>
<dbReference type="GO" id="GO:0005886">
    <property type="term" value="C:plasma membrane"/>
    <property type="evidence" value="ECO:0007669"/>
    <property type="project" value="TreeGrafter"/>
</dbReference>
<dbReference type="EMBL" id="LR899968">
    <property type="protein sequence ID" value="CAD7243548.1"/>
    <property type="molecule type" value="Genomic_DNA"/>
</dbReference>
<dbReference type="Gene3D" id="2.60.120.290">
    <property type="entry name" value="Spermadhesin, CUB domain"/>
    <property type="match status" value="3"/>
</dbReference>
<gene>
    <name evidence="6" type="ORF">DSTB1V02_LOCUS3465</name>
</gene>
<dbReference type="PANTHER" id="PTHR47537">
    <property type="entry name" value="CUBILIN"/>
    <property type="match status" value="1"/>
</dbReference>
<dbReference type="CDD" id="cd00041">
    <property type="entry name" value="CUB"/>
    <property type="match status" value="2"/>
</dbReference>
<protein>
    <recommendedName>
        <fullName evidence="5">CUB domain-containing protein</fullName>
    </recommendedName>
</protein>
<feature type="domain" description="CUB" evidence="5">
    <location>
        <begin position="623"/>
        <end position="745"/>
    </location>
</feature>
<dbReference type="SMART" id="SM00042">
    <property type="entry name" value="CUB"/>
    <property type="match status" value="2"/>
</dbReference>
<keyword evidence="3" id="KW-0812">Transmembrane</keyword>
<feature type="domain" description="CUB" evidence="5">
    <location>
        <begin position="32"/>
        <end position="157"/>
    </location>
</feature>
<dbReference type="PROSITE" id="PS01180">
    <property type="entry name" value="CUB"/>
    <property type="match status" value="4"/>
</dbReference>
<evidence type="ECO:0000313" key="6">
    <source>
        <dbReference type="EMBL" id="CAD7243548.1"/>
    </source>
</evidence>
<keyword evidence="3" id="KW-0472">Membrane</keyword>
<reference evidence="6" key="1">
    <citation type="submission" date="2020-11" db="EMBL/GenBank/DDBJ databases">
        <authorList>
            <person name="Tran Van P."/>
        </authorList>
    </citation>
    <scope>NUCLEOTIDE SEQUENCE</scope>
</reference>
<organism evidence="6">
    <name type="scientific">Darwinula stevensoni</name>
    <dbReference type="NCBI Taxonomy" id="69355"/>
    <lineage>
        <taxon>Eukaryota</taxon>
        <taxon>Metazoa</taxon>
        <taxon>Ecdysozoa</taxon>
        <taxon>Arthropoda</taxon>
        <taxon>Crustacea</taxon>
        <taxon>Oligostraca</taxon>
        <taxon>Ostracoda</taxon>
        <taxon>Podocopa</taxon>
        <taxon>Podocopida</taxon>
        <taxon>Darwinulocopina</taxon>
        <taxon>Darwinuloidea</taxon>
        <taxon>Darwinulidae</taxon>
        <taxon>Darwinula</taxon>
    </lineage>
</organism>
<comment type="caution">
    <text evidence="2">Lacks conserved residue(s) required for the propagation of feature annotation.</text>
</comment>
<evidence type="ECO:0000256" key="1">
    <source>
        <dbReference type="ARBA" id="ARBA00023157"/>
    </source>
</evidence>
<dbReference type="FunFam" id="2.60.120.290:FF:000055">
    <property type="entry name" value="Dorsal-ventral patterning protein tolloid"/>
    <property type="match status" value="1"/>
</dbReference>
<dbReference type="EMBL" id="CAJPEV010000451">
    <property type="protein sequence ID" value="CAG0885430.1"/>
    <property type="molecule type" value="Genomic_DNA"/>
</dbReference>
<dbReference type="OrthoDB" id="6155811at2759"/>
<keyword evidence="7" id="KW-1185">Reference proteome</keyword>